<dbReference type="FunFam" id="3.90.1750.10:FF:000003">
    <property type="entry name" value="E3 ubiquitin-protein ligase UPL1"/>
    <property type="match status" value="1"/>
</dbReference>
<dbReference type="InterPro" id="IPR035983">
    <property type="entry name" value="Hect_E3_ubiquitin_ligase"/>
</dbReference>
<dbReference type="CDD" id="cd00078">
    <property type="entry name" value="HECTc"/>
    <property type="match status" value="1"/>
</dbReference>
<dbReference type="VEuPathDB" id="FungiDB:DNF11_3845"/>
<evidence type="ECO:0000256" key="10">
    <source>
        <dbReference type="ARBA" id="ARBA00034494"/>
    </source>
</evidence>
<dbReference type="Gene3D" id="3.30.2410.10">
    <property type="entry name" value="Hect, E3 ligase catalytic domain"/>
    <property type="match status" value="1"/>
</dbReference>
<sequence>MTEERNPSSGLPDIGGSSDGLAQMLSQLQNYGPNPFTLLLPSASGLTLTRNRNGFGPWNAQEHGEAQEEKQEDSEKKREMEAKLSRVYESFDLEMLWKRLSEALSRLQSDPASAQVLLPSIESLMVVSQHVMGTRSPEDEPLECVTSEPGTRRAQMESDFLSFTEKHRKILNLMVRQNPALMSGSFSLLVRNPKVLDFDNKRNYFSQQLHKGRREHYTPLSLTVRRQHVFYDSFQYFNRKSGPEIKHGKLNVRFHNEDGVDAGGVTREWFQVLSREMFNPDYALFQPCAADCTTYQPNKMSSVNDMHLAFFKFIGRVIGKAIYDGRLLDAYFTRSFYKHILGRKVDYRDLEAVDPEYYNSIQWMLNNDITDVLDLTFAVEEDVFGETRTIELKPGGSSIPVTESNKHEYVRLVTEQSLTNSIRSQIDAFLAGFHEIIPPSLIKLFSERELELLISGLPDIDVDEWKNNTDLRGYKSSDPMIQWWWRAVRSFDQTEKAKLLQFITGTSKVPLEGFAHLQGVNGTQRFNIHRAYGEDRLPAAHTCFNQLDLPAYESYEKLRSQLLLAMKEGAEGFGLA</sequence>
<dbReference type="GO" id="GO:0005737">
    <property type="term" value="C:cytoplasm"/>
    <property type="evidence" value="ECO:0007669"/>
    <property type="project" value="TreeGrafter"/>
</dbReference>
<evidence type="ECO:0000256" key="2">
    <source>
        <dbReference type="ARBA" id="ARBA00004123"/>
    </source>
</evidence>
<dbReference type="FunFam" id="3.90.1750.10:FF:000026">
    <property type="entry name" value="E3 ubiquitin-protein ligase HACE1"/>
    <property type="match status" value="1"/>
</dbReference>
<keyword evidence="8" id="KW-0509">mRNA transport</keyword>
<evidence type="ECO:0000259" key="13">
    <source>
        <dbReference type="PROSITE" id="PS50237"/>
    </source>
</evidence>
<gene>
    <name evidence="14" type="ORF">DNF11_3845</name>
</gene>
<dbReference type="GO" id="GO:0006511">
    <property type="term" value="P:ubiquitin-dependent protein catabolic process"/>
    <property type="evidence" value="ECO:0007669"/>
    <property type="project" value="TreeGrafter"/>
</dbReference>
<keyword evidence="15" id="KW-1185">Reference proteome</keyword>
<dbReference type="PROSITE" id="PS50237">
    <property type="entry name" value="HECT"/>
    <property type="match status" value="1"/>
</dbReference>
<comment type="pathway">
    <text evidence="3">Protein modification; protein ubiquitination.</text>
</comment>
<dbReference type="Gene3D" id="3.30.2160.10">
    <property type="entry name" value="Hect, E3 ligase catalytic domain"/>
    <property type="match status" value="1"/>
</dbReference>
<organism evidence="14 15">
    <name type="scientific">Malassezia restricta (strain ATCC 96810 / NBRC 103918 / CBS 7877)</name>
    <name type="common">Seborrheic dermatitis infection agent</name>
    <dbReference type="NCBI Taxonomy" id="425264"/>
    <lineage>
        <taxon>Eukaryota</taxon>
        <taxon>Fungi</taxon>
        <taxon>Dikarya</taxon>
        <taxon>Basidiomycota</taxon>
        <taxon>Ustilaginomycotina</taxon>
        <taxon>Malasseziomycetes</taxon>
        <taxon>Malasseziales</taxon>
        <taxon>Malasseziaceae</taxon>
        <taxon>Malassezia</taxon>
    </lineage>
</organism>
<dbReference type="Pfam" id="PF00632">
    <property type="entry name" value="HECT"/>
    <property type="match status" value="1"/>
</dbReference>
<protein>
    <recommendedName>
        <fullName evidence="4">HECT-type E3 ubiquitin transferase</fullName>
        <ecNumber evidence="4">2.3.2.26</ecNumber>
    </recommendedName>
</protein>
<dbReference type="PANTHER" id="PTHR11254">
    <property type="entry name" value="HECT DOMAIN UBIQUITIN-PROTEIN LIGASE"/>
    <property type="match status" value="1"/>
</dbReference>
<dbReference type="InterPro" id="IPR050409">
    <property type="entry name" value="E3_ubiq-protein_ligase"/>
</dbReference>
<keyword evidence="5" id="KW-0813">Transport</keyword>
<keyword evidence="6" id="KW-0808">Transferase</keyword>
<evidence type="ECO:0000256" key="4">
    <source>
        <dbReference type="ARBA" id="ARBA00012485"/>
    </source>
</evidence>
<dbReference type="Proteomes" id="UP000269793">
    <property type="component" value="Chromosome VIII"/>
</dbReference>
<dbReference type="EC" id="2.3.2.26" evidence="4"/>
<dbReference type="SMART" id="SM00119">
    <property type="entry name" value="HECTc"/>
    <property type="match status" value="1"/>
</dbReference>
<evidence type="ECO:0000256" key="7">
    <source>
        <dbReference type="ARBA" id="ARBA00022786"/>
    </source>
</evidence>
<evidence type="ECO:0000313" key="14">
    <source>
        <dbReference type="EMBL" id="AYO44795.1"/>
    </source>
</evidence>
<dbReference type="FunFam" id="3.30.2160.10:FF:000001">
    <property type="entry name" value="E3 ubiquitin-protein ligase NEDD4-like"/>
    <property type="match status" value="1"/>
</dbReference>
<evidence type="ECO:0000256" key="11">
    <source>
        <dbReference type="PROSITE-ProRule" id="PRU00104"/>
    </source>
</evidence>
<evidence type="ECO:0000256" key="3">
    <source>
        <dbReference type="ARBA" id="ARBA00004906"/>
    </source>
</evidence>
<dbReference type="PANTHER" id="PTHR11254:SF67">
    <property type="entry name" value="E3 UBIQUITIN-PROTEIN LIGASE HUWE1"/>
    <property type="match status" value="1"/>
</dbReference>
<evidence type="ECO:0000256" key="1">
    <source>
        <dbReference type="ARBA" id="ARBA00000885"/>
    </source>
</evidence>
<feature type="compositionally biased region" description="Basic and acidic residues" evidence="12">
    <location>
        <begin position="62"/>
        <end position="78"/>
    </location>
</feature>
<dbReference type="GO" id="GO:0061630">
    <property type="term" value="F:ubiquitin protein ligase activity"/>
    <property type="evidence" value="ECO:0007669"/>
    <property type="project" value="UniProtKB-EC"/>
</dbReference>
<keyword evidence="7 11" id="KW-0833">Ubl conjugation pathway</keyword>
<evidence type="ECO:0000256" key="5">
    <source>
        <dbReference type="ARBA" id="ARBA00022448"/>
    </source>
</evidence>
<dbReference type="GO" id="GO:0000209">
    <property type="term" value="P:protein polyubiquitination"/>
    <property type="evidence" value="ECO:0007669"/>
    <property type="project" value="TreeGrafter"/>
</dbReference>
<dbReference type="Gene3D" id="3.90.1750.10">
    <property type="entry name" value="Hect, E3 ligase catalytic domains"/>
    <property type="match status" value="1"/>
</dbReference>
<feature type="region of interest" description="Disordered" evidence="12">
    <location>
        <begin position="51"/>
        <end position="78"/>
    </location>
</feature>
<accession>A0A3G2S9N1</accession>
<dbReference type="SUPFAM" id="SSF56204">
    <property type="entry name" value="Hect, E3 ligase catalytic domain"/>
    <property type="match status" value="1"/>
</dbReference>
<feature type="active site" description="Glycyl thioester intermediate" evidence="11">
    <location>
        <position position="543"/>
    </location>
</feature>
<comment type="similarity">
    <text evidence="10">Belongs to the UPL family. TOM1/PTR1 subfamily.</text>
</comment>
<comment type="subcellular location">
    <subcellularLocation>
        <location evidence="2">Nucleus</location>
    </subcellularLocation>
</comment>
<evidence type="ECO:0000313" key="15">
    <source>
        <dbReference type="Proteomes" id="UP000269793"/>
    </source>
</evidence>
<reference evidence="14 15" key="1">
    <citation type="submission" date="2018-10" db="EMBL/GenBank/DDBJ databases">
        <title>Complete genome sequence of Malassezia restricta CBS 7877.</title>
        <authorList>
            <person name="Morand S.C."/>
            <person name="Bertignac M."/>
            <person name="Iltis A."/>
            <person name="Kolder I."/>
            <person name="Pirovano W."/>
            <person name="Jourdain R."/>
            <person name="Clavaud C."/>
        </authorList>
    </citation>
    <scope>NUCLEOTIDE SEQUENCE [LARGE SCALE GENOMIC DNA]</scope>
    <source>
        <strain evidence="14 15">CBS 7877</strain>
    </source>
</reference>
<evidence type="ECO:0000256" key="8">
    <source>
        <dbReference type="ARBA" id="ARBA00022816"/>
    </source>
</evidence>
<dbReference type="FunFam" id="3.30.2410.10:FF:000004">
    <property type="entry name" value="E3 ubiquitin-protein ligase HUWE1, variant"/>
    <property type="match status" value="1"/>
</dbReference>
<keyword evidence="9" id="KW-0539">Nucleus</keyword>
<evidence type="ECO:0000256" key="12">
    <source>
        <dbReference type="SAM" id="MobiDB-lite"/>
    </source>
</evidence>
<dbReference type="GO" id="GO:0005634">
    <property type="term" value="C:nucleus"/>
    <property type="evidence" value="ECO:0007669"/>
    <property type="project" value="UniProtKB-SubCell"/>
</dbReference>
<evidence type="ECO:0000256" key="9">
    <source>
        <dbReference type="ARBA" id="ARBA00023242"/>
    </source>
</evidence>
<dbReference type="GO" id="GO:0051028">
    <property type="term" value="P:mRNA transport"/>
    <property type="evidence" value="ECO:0007669"/>
    <property type="project" value="UniProtKB-KW"/>
</dbReference>
<proteinExistence type="inferred from homology"/>
<name>A0A3G2S9N1_MALR7</name>
<dbReference type="STRING" id="425264.A0A3G2S9N1"/>
<dbReference type="EMBL" id="CP033155">
    <property type="protein sequence ID" value="AYO44795.1"/>
    <property type="molecule type" value="Genomic_DNA"/>
</dbReference>
<dbReference type="InterPro" id="IPR000569">
    <property type="entry name" value="HECT_dom"/>
</dbReference>
<dbReference type="AlphaFoldDB" id="A0A3G2S9N1"/>
<dbReference type="OrthoDB" id="8068875at2759"/>
<feature type="domain" description="HECT" evidence="13">
    <location>
        <begin position="241"/>
        <end position="576"/>
    </location>
</feature>
<evidence type="ECO:0000256" key="6">
    <source>
        <dbReference type="ARBA" id="ARBA00022679"/>
    </source>
</evidence>
<comment type="catalytic activity">
    <reaction evidence="1">
        <text>S-ubiquitinyl-[E2 ubiquitin-conjugating enzyme]-L-cysteine + [acceptor protein]-L-lysine = [E2 ubiquitin-conjugating enzyme]-L-cysteine + N(6)-ubiquitinyl-[acceptor protein]-L-lysine.</text>
        <dbReference type="EC" id="2.3.2.26"/>
    </reaction>
</comment>
<feature type="region of interest" description="Disordered" evidence="12">
    <location>
        <begin position="1"/>
        <end position="22"/>
    </location>
</feature>